<organism evidence="1 2">
    <name type="scientific">Capsicum baccatum</name>
    <name type="common">Peruvian pepper</name>
    <dbReference type="NCBI Taxonomy" id="33114"/>
    <lineage>
        <taxon>Eukaryota</taxon>
        <taxon>Viridiplantae</taxon>
        <taxon>Streptophyta</taxon>
        <taxon>Embryophyta</taxon>
        <taxon>Tracheophyta</taxon>
        <taxon>Spermatophyta</taxon>
        <taxon>Magnoliopsida</taxon>
        <taxon>eudicotyledons</taxon>
        <taxon>Gunneridae</taxon>
        <taxon>Pentapetalae</taxon>
        <taxon>asterids</taxon>
        <taxon>lamiids</taxon>
        <taxon>Solanales</taxon>
        <taxon>Solanaceae</taxon>
        <taxon>Solanoideae</taxon>
        <taxon>Capsiceae</taxon>
        <taxon>Capsicum</taxon>
    </lineage>
</organism>
<protein>
    <submittedName>
        <fullName evidence="1">Uncharacterized protein</fullName>
    </submittedName>
</protein>
<dbReference type="EMBL" id="MLFT02000011">
    <property type="protein sequence ID" value="PHT34817.1"/>
    <property type="molecule type" value="Genomic_DNA"/>
</dbReference>
<proteinExistence type="predicted"/>
<evidence type="ECO:0000313" key="2">
    <source>
        <dbReference type="Proteomes" id="UP000224567"/>
    </source>
</evidence>
<dbReference type="OrthoDB" id="911161at2759"/>
<name>A0A2G2VPB0_CAPBA</name>
<reference evidence="2" key="2">
    <citation type="journal article" date="2017" name="J. Anim. Genet.">
        <title>Multiple reference genome sequences of hot pepper reveal the massive evolution of plant disease resistance genes by retroduplication.</title>
        <authorList>
            <person name="Kim S."/>
            <person name="Park J."/>
            <person name="Yeom S.-I."/>
            <person name="Kim Y.-M."/>
            <person name="Seo E."/>
            <person name="Kim K.-T."/>
            <person name="Kim M.-S."/>
            <person name="Lee J.M."/>
            <person name="Cheong K."/>
            <person name="Shin H.-S."/>
            <person name="Kim S.-B."/>
            <person name="Han K."/>
            <person name="Lee J."/>
            <person name="Park M."/>
            <person name="Lee H.-A."/>
            <person name="Lee H.-Y."/>
            <person name="Lee Y."/>
            <person name="Oh S."/>
            <person name="Lee J.H."/>
            <person name="Choi E."/>
            <person name="Choi E."/>
            <person name="Lee S.E."/>
            <person name="Jeon J."/>
            <person name="Kim H."/>
            <person name="Choi G."/>
            <person name="Song H."/>
            <person name="Lee J."/>
            <person name="Lee S.-C."/>
            <person name="Kwon J.-K."/>
            <person name="Lee H.-Y."/>
            <person name="Koo N."/>
            <person name="Hong Y."/>
            <person name="Kim R.W."/>
            <person name="Kang W.-H."/>
            <person name="Huh J.H."/>
            <person name="Kang B.-C."/>
            <person name="Yang T.-J."/>
            <person name="Lee Y.-H."/>
            <person name="Bennetzen J.L."/>
            <person name="Choi D."/>
        </authorList>
    </citation>
    <scope>NUCLEOTIDE SEQUENCE [LARGE SCALE GENOMIC DNA]</scope>
    <source>
        <strain evidence="2">cv. PBC81</strain>
    </source>
</reference>
<dbReference type="Proteomes" id="UP000224567">
    <property type="component" value="Unassembled WGS sequence"/>
</dbReference>
<accession>A0A2G2VPB0</accession>
<comment type="caution">
    <text evidence="1">The sequence shown here is derived from an EMBL/GenBank/DDBJ whole genome shotgun (WGS) entry which is preliminary data.</text>
</comment>
<dbReference type="AlphaFoldDB" id="A0A2G2VPB0"/>
<gene>
    <name evidence="1" type="ORF">CQW23_26617</name>
</gene>
<evidence type="ECO:0000313" key="1">
    <source>
        <dbReference type="EMBL" id="PHT34817.1"/>
    </source>
</evidence>
<sequence length="315" mass="36984">MELEPNDKQKLEEIMSSWENSVKSSPMHDFAPVDFDSVLQPLTVSSSMADQENPLTTMKKTLFYKFYPSGDEEEACKAKNVPWLVRRELIEIRDTYPVPIIDLENPWKFKKKIDEYDFTQTGLLIPFLVAFEHIIRYWKLPDGKTLVNGNWWNVVLCDVTEENDLKKYDGASGRSFRFGKMWDDDYFLQCRQLFIDRGLGVGDEIGLYWDPWETKQHPVRAEAIHQWSSQPELQKYRKSEAFKFNKFWKNVSAQDLLAPFLARLLDKLLKLLQYTQLLEVDNVVVACFFELQVIMPEPRVKTFAETLRLSSNELS</sequence>
<reference evidence="1 2" key="1">
    <citation type="journal article" date="2017" name="Genome Biol.">
        <title>New reference genome sequences of hot pepper reveal the massive evolution of plant disease-resistance genes by retroduplication.</title>
        <authorList>
            <person name="Kim S."/>
            <person name="Park J."/>
            <person name="Yeom S.I."/>
            <person name="Kim Y.M."/>
            <person name="Seo E."/>
            <person name="Kim K.T."/>
            <person name="Kim M.S."/>
            <person name="Lee J.M."/>
            <person name="Cheong K."/>
            <person name="Shin H.S."/>
            <person name="Kim S.B."/>
            <person name="Han K."/>
            <person name="Lee J."/>
            <person name="Park M."/>
            <person name="Lee H.A."/>
            <person name="Lee H.Y."/>
            <person name="Lee Y."/>
            <person name="Oh S."/>
            <person name="Lee J.H."/>
            <person name="Choi E."/>
            <person name="Choi E."/>
            <person name="Lee S.E."/>
            <person name="Jeon J."/>
            <person name="Kim H."/>
            <person name="Choi G."/>
            <person name="Song H."/>
            <person name="Lee J."/>
            <person name="Lee S.C."/>
            <person name="Kwon J.K."/>
            <person name="Lee H.Y."/>
            <person name="Koo N."/>
            <person name="Hong Y."/>
            <person name="Kim R.W."/>
            <person name="Kang W.H."/>
            <person name="Huh J.H."/>
            <person name="Kang B.C."/>
            <person name="Yang T.J."/>
            <person name="Lee Y.H."/>
            <person name="Bennetzen J.L."/>
            <person name="Choi D."/>
        </authorList>
    </citation>
    <scope>NUCLEOTIDE SEQUENCE [LARGE SCALE GENOMIC DNA]</scope>
    <source>
        <strain evidence="2">cv. PBC81</strain>
    </source>
</reference>
<dbReference type="PANTHER" id="PTHR36264">
    <property type="entry name" value="SET DOMAIN-CONTAINING PROTEIN"/>
    <property type="match status" value="1"/>
</dbReference>
<keyword evidence="2" id="KW-1185">Reference proteome</keyword>
<dbReference type="PANTHER" id="PTHR36264:SF2">
    <property type="entry name" value="TF-B3 DOMAIN-CONTAINING PROTEIN"/>
    <property type="match status" value="1"/>
</dbReference>